<sequence length="152" mass="16958">MKESNHRYPGAWQIKNGNLYKGNVQLNGNYEMVDYFSSLSGNTATIFQGDTRISTSVKNENGERAVGTKVDPKVAEAVLKQGRDYFGTADILGKKYVTAYRPIKDENGKIIGMIYTGIPLSSLDIIKKRITLEVGLPNFLLFRKLCFYSCCG</sequence>
<gene>
    <name evidence="7" type="ORF">ciss_04940</name>
</gene>
<evidence type="ECO:0000313" key="8">
    <source>
        <dbReference type="Proteomes" id="UP000187338"/>
    </source>
</evidence>
<dbReference type="RefSeq" id="WP_075864762.1">
    <property type="nucleotide sequence ID" value="NZ_BDJL01000010.1"/>
</dbReference>
<accession>A0A1L8D0C7</accession>
<dbReference type="GO" id="GO:0005886">
    <property type="term" value="C:plasma membrane"/>
    <property type="evidence" value="ECO:0007669"/>
    <property type="project" value="UniProtKB-SubCell"/>
</dbReference>
<keyword evidence="5" id="KW-0472">Membrane</keyword>
<keyword evidence="4" id="KW-1133">Transmembrane helix</keyword>
<proteinExistence type="predicted"/>
<dbReference type="SUPFAM" id="SSF103190">
    <property type="entry name" value="Sensory domain-like"/>
    <property type="match status" value="1"/>
</dbReference>
<comment type="subcellular location">
    <subcellularLocation>
        <location evidence="1">Cell membrane</location>
        <topology evidence="1">Multi-pass membrane protein</topology>
    </subcellularLocation>
</comment>
<evidence type="ECO:0000256" key="1">
    <source>
        <dbReference type="ARBA" id="ARBA00004651"/>
    </source>
</evidence>
<keyword evidence="3" id="KW-0812">Transmembrane</keyword>
<comment type="caution">
    <text evidence="7">The sequence shown here is derived from an EMBL/GenBank/DDBJ whole genome shotgun (WGS) entry which is preliminary data.</text>
</comment>
<feature type="domain" description="Single cache" evidence="6">
    <location>
        <begin position="25"/>
        <end position="125"/>
    </location>
</feature>
<dbReference type="CDD" id="cd18773">
    <property type="entry name" value="PDC1_HK_sensor"/>
    <property type="match status" value="1"/>
</dbReference>
<evidence type="ECO:0000259" key="6">
    <source>
        <dbReference type="Pfam" id="PF17202"/>
    </source>
</evidence>
<dbReference type="OrthoDB" id="9814363at2"/>
<dbReference type="AlphaFoldDB" id="A0A1L8D0C7"/>
<protein>
    <recommendedName>
        <fullName evidence="6">Single cache domain-containing protein</fullName>
    </recommendedName>
</protein>
<dbReference type="Proteomes" id="UP000187338">
    <property type="component" value="Unassembled WGS sequence"/>
</dbReference>
<keyword evidence="8" id="KW-1185">Reference proteome</keyword>
<dbReference type="InterPro" id="IPR033463">
    <property type="entry name" value="sCache_3"/>
</dbReference>
<organism evidence="7 8">
    <name type="scientific">Carboxydothermus islandicus</name>
    <dbReference type="NCBI Taxonomy" id="661089"/>
    <lineage>
        <taxon>Bacteria</taxon>
        <taxon>Bacillati</taxon>
        <taxon>Bacillota</taxon>
        <taxon>Clostridia</taxon>
        <taxon>Thermoanaerobacterales</taxon>
        <taxon>Thermoanaerobacteraceae</taxon>
        <taxon>Carboxydothermus</taxon>
    </lineage>
</organism>
<reference evidence="8" key="1">
    <citation type="submission" date="2016-12" db="EMBL/GenBank/DDBJ databases">
        <title>Draft Genome Sequences od Carboxydothermus pertinax and islandicus, Hydrogenogenic Carboxydotrophic Bacteria.</title>
        <authorList>
            <person name="Fukuyama Y."/>
            <person name="Ohmae K."/>
            <person name="Yoneda Y."/>
            <person name="Yoshida T."/>
            <person name="Sako Y."/>
        </authorList>
    </citation>
    <scope>NUCLEOTIDE SEQUENCE [LARGE SCALE GENOMIC DNA]</scope>
    <source>
        <strain evidence="8">SET</strain>
    </source>
</reference>
<dbReference type="STRING" id="661089.ciss_04940"/>
<evidence type="ECO:0000256" key="5">
    <source>
        <dbReference type="ARBA" id="ARBA00023136"/>
    </source>
</evidence>
<dbReference type="Gene3D" id="3.30.450.20">
    <property type="entry name" value="PAS domain"/>
    <property type="match status" value="1"/>
</dbReference>
<evidence type="ECO:0000256" key="4">
    <source>
        <dbReference type="ARBA" id="ARBA00022989"/>
    </source>
</evidence>
<evidence type="ECO:0000256" key="2">
    <source>
        <dbReference type="ARBA" id="ARBA00022475"/>
    </source>
</evidence>
<evidence type="ECO:0000256" key="3">
    <source>
        <dbReference type="ARBA" id="ARBA00022692"/>
    </source>
</evidence>
<keyword evidence="2" id="KW-1003">Cell membrane</keyword>
<dbReference type="EMBL" id="BDJL01000010">
    <property type="protein sequence ID" value="GAV24561.1"/>
    <property type="molecule type" value="Genomic_DNA"/>
</dbReference>
<evidence type="ECO:0000313" key="7">
    <source>
        <dbReference type="EMBL" id="GAV24561.1"/>
    </source>
</evidence>
<name>A0A1L8D0C7_9THEO</name>
<dbReference type="InterPro" id="IPR029151">
    <property type="entry name" value="Sensor-like_sf"/>
</dbReference>
<dbReference type="Pfam" id="PF17202">
    <property type="entry name" value="sCache_3_3"/>
    <property type="match status" value="1"/>
</dbReference>